<evidence type="ECO:0000256" key="1">
    <source>
        <dbReference type="SAM" id="Phobius"/>
    </source>
</evidence>
<dbReference type="AlphaFoldDB" id="A0A822ZUD7"/>
<keyword evidence="1" id="KW-0472">Membrane</keyword>
<accession>A0A822ZUD7</accession>
<reference evidence="2 3" key="1">
    <citation type="journal article" date="2020" name="Mol. Biol. Evol.">
        <title>Distinct Expression and Methylation Patterns for Genes with Different Fates following a Single Whole-Genome Duplication in Flowering Plants.</title>
        <authorList>
            <person name="Shi T."/>
            <person name="Rahmani R.S."/>
            <person name="Gugger P.F."/>
            <person name="Wang M."/>
            <person name="Li H."/>
            <person name="Zhang Y."/>
            <person name="Li Z."/>
            <person name="Wang Q."/>
            <person name="Van de Peer Y."/>
            <person name="Marchal K."/>
            <person name="Chen J."/>
        </authorList>
    </citation>
    <scope>NUCLEOTIDE SEQUENCE [LARGE SCALE GENOMIC DNA]</scope>
    <source>
        <tissue evidence="2">Leaf</tissue>
    </source>
</reference>
<organism evidence="2 3">
    <name type="scientific">Nelumbo nucifera</name>
    <name type="common">Sacred lotus</name>
    <dbReference type="NCBI Taxonomy" id="4432"/>
    <lineage>
        <taxon>Eukaryota</taxon>
        <taxon>Viridiplantae</taxon>
        <taxon>Streptophyta</taxon>
        <taxon>Embryophyta</taxon>
        <taxon>Tracheophyta</taxon>
        <taxon>Spermatophyta</taxon>
        <taxon>Magnoliopsida</taxon>
        <taxon>Proteales</taxon>
        <taxon>Nelumbonaceae</taxon>
        <taxon>Nelumbo</taxon>
    </lineage>
</organism>
<dbReference type="Proteomes" id="UP000607653">
    <property type="component" value="Unassembled WGS sequence"/>
</dbReference>
<name>A0A822ZUD7_NELNU</name>
<keyword evidence="3" id="KW-1185">Reference proteome</keyword>
<comment type="caution">
    <text evidence="2">The sequence shown here is derived from an EMBL/GenBank/DDBJ whole genome shotgun (WGS) entry which is preliminary data.</text>
</comment>
<evidence type="ECO:0000313" key="3">
    <source>
        <dbReference type="Proteomes" id="UP000607653"/>
    </source>
</evidence>
<feature type="transmembrane region" description="Helical" evidence="1">
    <location>
        <begin position="6"/>
        <end position="30"/>
    </location>
</feature>
<protein>
    <submittedName>
        <fullName evidence="2">Uncharacterized protein</fullName>
    </submittedName>
</protein>
<dbReference type="EMBL" id="DUZY01000008">
    <property type="protein sequence ID" value="DAD48583.1"/>
    <property type="molecule type" value="Genomic_DNA"/>
</dbReference>
<keyword evidence="1" id="KW-0812">Transmembrane</keyword>
<sequence>MASGGLPATFGVVVSGSVVFHFLSLIYCNLHNESGSGCRQRR</sequence>
<gene>
    <name evidence="2" type="ORF">HUJ06_018520</name>
</gene>
<keyword evidence="1" id="KW-1133">Transmembrane helix</keyword>
<proteinExistence type="predicted"/>
<evidence type="ECO:0000313" key="2">
    <source>
        <dbReference type="EMBL" id="DAD48583.1"/>
    </source>
</evidence>